<sequence length="1084" mass="118111">MACIKRVSRSALVAFAPDSPYLAAGTMAGAVDSSFSSSANLEIFNLDFQSNDPDLPVIGDCPSSERFNRLSWSKAASAAAEEYSLGLVAGGLVDGSISVWNPLKLIRSNDTDGALVGCLLKHAGPVRGLEFNINSPNLLASGAEEGELCIWDLSNPAEPSHFPSLKGSGAQGVVSFLSWNHKVQHILASTTYNGTTMVWDLKRQKPVISLSDSKTKRWSVLQWNPDAPTQLIVASDDDSSPSLRLWDMRNTISPVKEFVGHTKGVIAMSWCCSDASFLLTCGKDDRTICWDTVTGEMVCELPSSRSWNFDIHWYPRIPGVISTSSFDGIGIYNIEGCSRGATEEGDFARGLSTTGSSVHLRAPKWLKRPTGASFGFGGRLVSFHPCSSSSVASPRISEVYVHNLVTELGLVSRSTEFEAAIQNGERASLRSLCDRKSHESKSEDDQETWGFLKVMFEDEGTARTKLLVHLGFKVHSAGNENVNEQLCQEITSTLSLDETTISKTESMERSELNEYSTDNGEEFFNNLQTPKAEKSFSAFGDVIAVESGNMPNGEQAQEFEGLGEVSDSSVDADIQCAIIVGDYERAVLHCISANRMADALVIAHVGGKTLWESTRDQYLKKSHLSYLKVVSAIANNDLKGLVKTRPLNIWKETLALLCTFAEKEEWSILCDMLATRLMVAGNTLAATLCYICAGNIDKTVEIWSRSLKPERGGGTYVDLLQGLMEKTIILALATGQKRFSASLTKLVENYAELLASQGLLTTAMEYLKLLESDGSSHELAILRNRIALAAEDREAPKALPLDNTQLQAKASYGADGSSFGIVHGSQQYSQAQLSQTVPSNLHAEAYHLHSSSSYAGGPGRYPPISQNQQFQEYATHAFQHTQFPPMFIPSPITQDTLTNFTPPSVSTQSKVRPFVPSTPDLKNLDQYQQGISDRAHQAGQISDPAYQAGQHGPASLVTPPASQPTVQTVDTLSVSAELRPVLTTLTRLYNETSEALGGSRANPAKKREIEDNSRKLGSLFAKLNGGDISTNAATKLRQLCQALDTGDFATALHIQVIMTTSDWDECNFWLGALKRMIKTREKIR</sequence>
<dbReference type="Pfam" id="PF12931">
    <property type="entry name" value="TPR_Sec16"/>
    <property type="match status" value="1"/>
</dbReference>
<evidence type="ECO:0000256" key="5">
    <source>
        <dbReference type="ARBA" id="ARBA00022574"/>
    </source>
</evidence>
<name>A0A3S3MGV4_9MAGN</name>
<comment type="similarity">
    <text evidence="3">Belongs to the WD repeat SEC31 family.</text>
</comment>
<dbReference type="InterPro" id="IPR036322">
    <property type="entry name" value="WD40_repeat_dom_sf"/>
</dbReference>
<dbReference type="GO" id="GO:0030127">
    <property type="term" value="C:COPII vesicle coat"/>
    <property type="evidence" value="ECO:0007669"/>
    <property type="project" value="TreeGrafter"/>
</dbReference>
<feature type="domain" description="Sec16 Sec23-binding" evidence="14">
    <location>
        <begin position="574"/>
        <end position="767"/>
    </location>
</feature>
<dbReference type="AlphaFoldDB" id="A0A3S3MGV4"/>
<dbReference type="EMBL" id="QPKB01000003">
    <property type="protein sequence ID" value="RWR79635.1"/>
    <property type="molecule type" value="Genomic_DNA"/>
</dbReference>
<keyword evidence="6" id="KW-0677">Repeat</keyword>
<evidence type="ECO:0000256" key="4">
    <source>
        <dbReference type="ARBA" id="ARBA00022448"/>
    </source>
</evidence>
<organism evidence="15 16">
    <name type="scientific">Cinnamomum micranthum f. kanehirae</name>
    <dbReference type="NCBI Taxonomy" id="337451"/>
    <lineage>
        <taxon>Eukaryota</taxon>
        <taxon>Viridiplantae</taxon>
        <taxon>Streptophyta</taxon>
        <taxon>Embryophyta</taxon>
        <taxon>Tracheophyta</taxon>
        <taxon>Spermatophyta</taxon>
        <taxon>Magnoliopsida</taxon>
        <taxon>Magnoliidae</taxon>
        <taxon>Laurales</taxon>
        <taxon>Lauraceae</taxon>
        <taxon>Cinnamomum</taxon>
    </lineage>
</organism>
<dbReference type="GO" id="GO:0005198">
    <property type="term" value="F:structural molecule activity"/>
    <property type="evidence" value="ECO:0007669"/>
    <property type="project" value="TreeGrafter"/>
</dbReference>
<evidence type="ECO:0000256" key="12">
    <source>
        <dbReference type="PROSITE-ProRule" id="PRU00221"/>
    </source>
</evidence>
<dbReference type="PANTHER" id="PTHR13923:SF11">
    <property type="entry name" value="SECRETORY 31, ISOFORM D"/>
    <property type="match status" value="1"/>
</dbReference>
<feature type="region of interest" description="Disordered" evidence="13">
    <location>
        <begin position="944"/>
        <end position="964"/>
    </location>
</feature>
<proteinExistence type="inferred from homology"/>
<dbReference type="FunFam" id="2.130.10.10:FF:000295">
    <property type="entry name" value="Protein transport protein SEC31 homolog B"/>
    <property type="match status" value="1"/>
</dbReference>
<feature type="repeat" description="WD" evidence="12">
    <location>
        <begin position="119"/>
        <end position="155"/>
    </location>
</feature>
<evidence type="ECO:0000256" key="11">
    <source>
        <dbReference type="ARBA" id="ARBA00060100"/>
    </source>
</evidence>
<dbReference type="PROSITE" id="PS50082">
    <property type="entry name" value="WD_REPEATS_2"/>
    <property type="match status" value="1"/>
</dbReference>
<evidence type="ECO:0000256" key="7">
    <source>
        <dbReference type="ARBA" id="ARBA00022824"/>
    </source>
</evidence>
<dbReference type="InterPro" id="IPR040251">
    <property type="entry name" value="SEC31-like"/>
</dbReference>
<dbReference type="SUPFAM" id="SSF50978">
    <property type="entry name" value="WD40 repeat-like"/>
    <property type="match status" value="1"/>
</dbReference>
<dbReference type="SMART" id="SM00320">
    <property type="entry name" value="WD40"/>
    <property type="match status" value="6"/>
</dbReference>
<comment type="subcellular location">
    <subcellularLocation>
        <location evidence="1">Endoplasmic reticulum</location>
    </subcellularLocation>
    <subcellularLocation>
        <location evidence="2">Golgi apparatus</location>
    </subcellularLocation>
</comment>
<keyword evidence="8" id="KW-0931">ER-Golgi transport</keyword>
<dbReference type="Proteomes" id="UP000283530">
    <property type="component" value="Unassembled WGS sequence"/>
</dbReference>
<evidence type="ECO:0000256" key="8">
    <source>
        <dbReference type="ARBA" id="ARBA00022892"/>
    </source>
</evidence>
<evidence type="ECO:0000256" key="13">
    <source>
        <dbReference type="SAM" id="MobiDB-lite"/>
    </source>
</evidence>
<gene>
    <name evidence="15" type="ORF">CKAN_00821900</name>
</gene>
<reference evidence="15 16" key="1">
    <citation type="journal article" date="2019" name="Nat. Plants">
        <title>Stout camphor tree genome fills gaps in understanding of flowering plant genome evolution.</title>
        <authorList>
            <person name="Chaw S.M."/>
            <person name="Liu Y.C."/>
            <person name="Wu Y.W."/>
            <person name="Wang H.Y."/>
            <person name="Lin C.I."/>
            <person name="Wu C.S."/>
            <person name="Ke H.M."/>
            <person name="Chang L.Y."/>
            <person name="Hsu C.Y."/>
            <person name="Yang H.T."/>
            <person name="Sudianto E."/>
            <person name="Hsu M.H."/>
            <person name="Wu K.P."/>
            <person name="Wang L.N."/>
            <person name="Leebens-Mack J.H."/>
            <person name="Tsai I.J."/>
        </authorList>
    </citation>
    <scope>NUCLEOTIDE SEQUENCE [LARGE SCALE GENOMIC DNA]</scope>
    <source>
        <strain evidence="16">cv. Chaw 1501</strain>
        <tissue evidence="15">Young leaves</tissue>
    </source>
</reference>
<dbReference type="GO" id="GO:0090110">
    <property type="term" value="P:COPII-coated vesicle cargo loading"/>
    <property type="evidence" value="ECO:0007669"/>
    <property type="project" value="TreeGrafter"/>
</dbReference>
<keyword evidence="4" id="KW-0813">Transport</keyword>
<evidence type="ECO:0000256" key="9">
    <source>
        <dbReference type="ARBA" id="ARBA00022927"/>
    </source>
</evidence>
<dbReference type="STRING" id="337451.A0A3S3MGV4"/>
<evidence type="ECO:0000313" key="15">
    <source>
        <dbReference type="EMBL" id="RWR79635.1"/>
    </source>
</evidence>
<dbReference type="InterPro" id="IPR015943">
    <property type="entry name" value="WD40/YVTN_repeat-like_dom_sf"/>
</dbReference>
<dbReference type="OrthoDB" id="542917at2759"/>
<evidence type="ECO:0000256" key="3">
    <source>
        <dbReference type="ARBA" id="ARBA00009358"/>
    </source>
</evidence>
<dbReference type="FunFam" id="1.25.40.1030:FF:000004">
    <property type="entry name" value="Protein transport protein SEC31 homolog B"/>
    <property type="match status" value="1"/>
</dbReference>
<dbReference type="FunFam" id="1.20.940.10:FF:000003">
    <property type="entry name" value="Protein transport protein SEC31 homolog B"/>
    <property type="match status" value="1"/>
</dbReference>
<evidence type="ECO:0000256" key="1">
    <source>
        <dbReference type="ARBA" id="ARBA00004240"/>
    </source>
</evidence>
<keyword evidence="9" id="KW-0653">Protein transport</keyword>
<accession>A0A3S3MGV4</accession>
<keyword evidence="16" id="KW-1185">Reference proteome</keyword>
<keyword evidence="5 12" id="KW-0853">WD repeat</keyword>
<dbReference type="Pfam" id="PF00400">
    <property type="entry name" value="WD40"/>
    <property type="match status" value="2"/>
</dbReference>
<dbReference type="InterPro" id="IPR024298">
    <property type="entry name" value="Sec16_Sec23-bd"/>
</dbReference>
<dbReference type="Gene3D" id="2.130.10.10">
    <property type="entry name" value="YVTN repeat-like/Quinoprotein amine dehydrogenase"/>
    <property type="match status" value="1"/>
</dbReference>
<keyword evidence="7" id="KW-0256">Endoplasmic reticulum</keyword>
<dbReference type="GO" id="GO:0070971">
    <property type="term" value="C:endoplasmic reticulum exit site"/>
    <property type="evidence" value="ECO:0007669"/>
    <property type="project" value="TreeGrafter"/>
</dbReference>
<protein>
    <submittedName>
        <fullName evidence="15">Protein transport protein SEC31 B isoform X2</fullName>
    </submittedName>
</protein>
<comment type="function">
    <text evidence="11">Required for protein transport from the endoplasmic reticulum to the Golgi apparatus.</text>
</comment>
<keyword evidence="10" id="KW-0333">Golgi apparatus</keyword>
<dbReference type="PANTHER" id="PTHR13923">
    <property type="entry name" value="SEC31-RELATED PROTEIN"/>
    <property type="match status" value="1"/>
</dbReference>
<dbReference type="GO" id="GO:0007029">
    <property type="term" value="P:endoplasmic reticulum organization"/>
    <property type="evidence" value="ECO:0007669"/>
    <property type="project" value="TreeGrafter"/>
</dbReference>
<comment type="caution">
    <text evidence="15">The sequence shown here is derived from an EMBL/GenBank/DDBJ whole genome shotgun (WGS) entry which is preliminary data.</text>
</comment>
<dbReference type="Gene3D" id="1.20.940.10">
    <property type="entry name" value="Functional domain of the splicing factor Prp18"/>
    <property type="match status" value="1"/>
</dbReference>
<dbReference type="InterPro" id="IPR001680">
    <property type="entry name" value="WD40_rpt"/>
</dbReference>
<evidence type="ECO:0000256" key="6">
    <source>
        <dbReference type="ARBA" id="ARBA00022737"/>
    </source>
</evidence>
<dbReference type="GO" id="GO:0005794">
    <property type="term" value="C:Golgi apparatus"/>
    <property type="evidence" value="ECO:0007669"/>
    <property type="project" value="UniProtKB-SubCell"/>
</dbReference>
<evidence type="ECO:0000313" key="16">
    <source>
        <dbReference type="Proteomes" id="UP000283530"/>
    </source>
</evidence>
<evidence type="ECO:0000256" key="2">
    <source>
        <dbReference type="ARBA" id="ARBA00004555"/>
    </source>
</evidence>
<dbReference type="GO" id="GO:0015031">
    <property type="term" value="P:protein transport"/>
    <property type="evidence" value="ECO:0007669"/>
    <property type="project" value="UniProtKB-KW"/>
</dbReference>
<evidence type="ECO:0000256" key="10">
    <source>
        <dbReference type="ARBA" id="ARBA00023034"/>
    </source>
</evidence>
<evidence type="ECO:0000259" key="14">
    <source>
        <dbReference type="Pfam" id="PF12931"/>
    </source>
</evidence>
<dbReference type="Gene3D" id="1.25.40.1030">
    <property type="match status" value="1"/>
</dbReference>